<evidence type="ECO:0008006" key="3">
    <source>
        <dbReference type="Google" id="ProtNLM"/>
    </source>
</evidence>
<proteinExistence type="predicted"/>
<reference evidence="1" key="1">
    <citation type="journal article" date="2023" name="Mol. Phylogenet. Evol.">
        <title>Genome-scale phylogeny and comparative genomics of the fungal order Sordariales.</title>
        <authorList>
            <person name="Hensen N."/>
            <person name="Bonometti L."/>
            <person name="Westerberg I."/>
            <person name="Brannstrom I.O."/>
            <person name="Guillou S."/>
            <person name="Cros-Aarteil S."/>
            <person name="Calhoun S."/>
            <person name="Haridas S."/>
            <person name="Kuo A."/>
            <person name="Mondo S."/>
            <person name="Pangilinan J."/>
            <person name="Riley R."/>
            <person name="LaButti K."/>
            <person name="Andreopoulos B."/>
            <person name="Lipzen A."/>
            <person name="Chen C."/>
            <person name="Yan M."/>
            <person name="Daum C."/>
            <person name="Ng V."/>
            <person name="Clum A."/>
            <person name="Steindorff A."/>
            <person name="Ohm R.A."/>
            <person name="Martin F."/>
            <person name="Silar P."/>
            <person name="Natvig D.O."/>
            <person name="Lalanne C."/>
            <person name="Gautier V."/>
            <person name="Ament-Velasquez S.L."/>
            <person name="Kruys A."/>
            <person name="Hutchinson M.I."/>
            <person name="Powell A.J."/>
            <person name="Barry K."/>
            <person name="Miller A.N."/>
            <person name="Grigoriev I.V."/>
            <person name="Debuchy R."/>
            <person name="Gladieux P."/>
            <person name="Hiltunen Thoren M."/>
            <person name="Johannesson H."/>
        </authorList>
    </citation>
    <scope>NUCLEOTIDE SEQUENCE</scope>
    <source>
        <strain evidence="1">PSN293</strain>
    </source>
</reference>
<comment type="caution">
    <text evidence="1">The sequence shown here is derived from an EMBL/GenBank/DDBJ whole genome shotgun (WGS) entry which is preliminary data.</text>
</comment>
<dbReference type="Gene3D" id="3.80.10.10">
    <property type="entry name" value="Ribonuclease Inhibitor"/>
    <property type="match status" value="2"/>
</dbReference>
<dbReference type="AlphaFoldDB" id="A0AAN7BBJ6"/>
<protein>
    <recommendedName>
        <fullName evidence="3">F-box domain-containing protein</fullName>
    </recommendedName>
</protein>
<name>A0AAN7BBJ6_9PEZI</name>
<organism evidence="1 2">
    <name type="scientific">Rhypophila decipiens</name>
    <dbReference type="NCBI Taxonomy" id="261697"/>
    <lineage>
        <taxon>Eukaryota</taxon>
        <taxon>Fungi</taxon>
        <taxon>Dikarya</taxon>
        <taxon>Ascomycota</taxon>
        <taxon>Pezizomycotina</taxon>
        <taxon>Sordariomycetes</taxon>
        <taxon>Sordariomycetidae</taxon>
        <taxon>Sordariales</taxon>
        <taxon>Naviculisporaceae</taxon>
        <taxon>Rhypophila</taxon>
    </lineage>
</organism>
<dbReference type="InterPro" id="IPR032675">
    <property type="entry name" value="LRR_dom_sf"/>
</dbReference>
<reference evidence="1" key="2">
    <citation type="submission" date="2023-05" db="EMBL/GenBank/DDBJ databases">
        <authorList>
            <consortium name="Lawrence Berkeley National Laboratory"/>
            <person name="Steindorff A."/>
            <person name="Hensen N."/>
            <person name="Bonometti L."/>
            <person name="Westerberg I."/>
            <person name="Brannstrom I.O."/>
            <person name="Guillou S."/>
            <person name="Cros-Aarteil S."/>
            <person name="Calhoun S."/>
            <person name="Haridas S."/>
            <person name="Kuo A."/>
            <person name="Mondo S."/>
            <person name="Pangilinan J."/>
            <person name="Riley R."/>
            <person name="Labutti K."/>
            <person name="Andreopoulos B."/>
            <person name="Lipzen A."/>
            <person name="Chen C."/>
            <person name="Yanf M."/>
            <person name="Daum C."/>
            <person name="Ng V."/>
            <person name="Clum A."/>
            <person name="Ohm R."/>
            <person name="Martin F."/>
            <person name="Silar P."/>
            <person name="Natvig D."/>
            <person name="Lalanne C."/>
            <person name="Gautier V."/>
            <person name="Ament-Velasquez S.L."/>
            <person name="Kruys A."/>
            <person name="Hutchinson M.I."/>
            <person name="Powell A.J."/>
            <person name="Barry K."/>
            <person name="Miller A.N."/>
            <person name="Grigoriev I.V."/>
            <person name="Debuchy R."/>
            <person name="Gladieux P."/>
            <person name="Thoren M.H."/>
            <person name="Johannesson H."/>
        </authorList>
    </citation>
    <scope>NUCLEOTIDE SEQUENCE</scope>
    <source>
        <strain evidence="1">PSN293</strain>
    </source>
</reference>
<dbReference type="EMBL" id="MU858056">
    <property type="protein sequence ID" value="KAK4217898.1"/>
    <property type="molecule type" value="Genomic_DNA"/>
</dbReference>
<gene>
    <name evidence="1" type="ORF">QBC37DRAFT_413503</name>
</gene>
<dbReference type="SUPFAM" id="SSF52047">
    <property type="entry name" value="RNI-like"/>
    <property type="match status" value="1"/>
</dbReference>
<dbReference type="Proteomes" id="UP001301769">
    <property type="component" value="Unassembled WGS sequence"/>
</dbReference>
<sequence>MAKARVLPQEIWLLVAQEFSSRLDFSSLFRCACVSRGMANLALPLLYSIHESSPASNAHILEIETSVCLWRSIILSSLPVGQTLFPYCHWIKTLRLGNLYSLLEDFGREGINENVRRLRAQFFGSPLQRFDISYRLTRGRGRRLDLDAVVVQVGDEIIDCIKTAAREQDKAVCLLSLEGPTLPTENLTTWVTSLSRLTSLRVHAGTVLNDTLARAIRANCPAFNEVACYMCKGDGVDVKLAGFFNNLEPNTLESFIVNSRNDLGEESFKALAGHSKSLKKLGLFNLERDAFGSLNHLTSCLELETLSLEADTTAMSLRWDGPLAAVYAEIVQWLQQCVHLRSLDFQGVPRGTEMLSEVLKSPGIHLKTLNVKSDDFSPDLYDSLRSQNGLTQLAVRIVDEDVLEEGEERREQLVEAICQCSDLRELETNELLTINQFTQITTALPTLEEIDLNGDLIDDSFLLPLINLSKLKAFTVFGPSSFTFDGILEFLNNLDSNSSSGDHEGFQLYLGDQIFEYKFTADEEKMLQAEMRRRFGGKLDITYRADPDELHESDFTD</sequence>
<accession>A0AAN7BBJ6</accession>
<evidence type="ECO:0000313" key="2">
    <source>
        <dbReference type="Proteomes" id="UP001301769"/>
    </source>
</evidence>
<keyword evidence="2" id="KW-1185">Reference proteome</keyword>
<evidence type="ECO:0000313" key="1">
    <source>
        <dbReference type="EMBL" id="KAK4217898.1"/>
    </source>
</evidence>